<dbReference type="KEGG" id="mbe:MBM_02964"/>
<feature type="compositionally biased region" description="Basic and acidic residues" evidence="1">
    <location>
        <begin position="195"/>
        <end position="213"/>
    </location>
</feature>
<reference evidence="2 3" key="1">
    <citation type="journal article" date="2012" name="BMC Genomics">
        <title>Sequencing the genome of Marssonina brunnea reveals fungus-poplar co-evolution.</title>
        <authorList>
            <person name="Zhu S."/>
            <person name="Cao Y.-Z."/>
            <person name="Jiang C."/>
            <person name="Tan B.-Y."/>
            <person name="Wang Z."/>
            <person name="Feng S."/>
            <person name="Zhang L."/>
            <person name="Su X.-H."/>
            <person name="Brejova B."/>
            <person name="Vinar T."/>
            <person name="Xu M."/>
            <person name="Wang M.-X."/>
            <person name="Zhang S.-G."/>
            <person name="Huang M.-R."/>
            <person name="Wu R."/>
            <person name="Zhou Y."/>
        </authorList>
    </citation>
    <scope>NUCLEOTIDE SEQUENCE [LARGE SCALE GENOMIC DNA]</scope>
    <source>
        <strain evidence="2 3">MB_m1</strain>
    </source>
</reference>
<dbReference type="AlphaFoldDB" id="K1X149"/>
<dbReference type="EMBL" id="JH921432">
    <property type="protein sequence ID" value="EKD18722.1"/>
    <property type="molecule type" value="Genomic_DNA"/>
</dbReference>
<proteinExistence type="predicted"/>
<evidence type="ECO:0000313" key="2">
    <source>
        <dbReference type="EMBL" id="EKD18722.1"/>
    </source>
</evidence>
<dbReference type="Proteomes" id="UP000006753">
    <property type="component" value="Unassembled WGS sequence"/>
</dbReference>
<accession>K1X149</accession>
<keyword evidence="3" id="KW-1185">Reference proteome</keyword>
<dbReference type="InParanoid" id="K1X149"/>
<gene>
    <name evidence="2" type="ORF">MBM_02964</name>
</gene>
<dbReference type="HOGENOM" id="CLU_1151987_0_0_1"/>
<name>K1X149_MARBU</name>
<organism evidence="2 3">
    <name type="scientific">Marssonina brunnea f. sp. multigermtubi (strain MB_m1)</name>
    <name type="common">Marssonina leaf spot fungus</name>
    <dbReference type="NCBI Taxonomy" id="1072389"/>
    <lineage>
        <taxon>Eukaryota</taxon>
        <taxon>Fungi</taxon>
        <taxon>Dikarya</taxon>
        <taxon>Ascomycota</taxon>
        <taxon>Pezizomycotina</taxon>
        <taxon>Leotiomycetes</taxon>
        <taxon>Helotiales</taxon>
        <taxon>Drepanopezizaceae</taxon>
        <taxon>Drepanopeziza</taxon>
    </lineage>
</organism>
<evidence type="ECO:0000256" key="1">
    <source>
        <dbReference type="SAM" id="MobiDB-lite"/>
    </source>
</evidence>
<feature type="compositionally biased region" description="Polar residues" evidence="1">
    <location>
        <begin position="215"/>
        <end position="228"/>
    </location>
</feature>
<feature type="region of interest" description="Disordered" evidence="1">
    <location>
        <begin position="129"/>
        <end position="228"/>
    </location>
</feature>
<evidence type="ECO:0000313" key="3">
    <source>
        <dbReference type="Proteomes" id="UP000006753"/>
    </source>
</evidence>
<sequence length="241" mass="26701">MRLADGIIQDVVRLRSDFKILIPNQIHSLSKNLDAMKKGMIQMLLDYNIQLFRQSSDFDSKIKDLGATQEFRLHSAIVAIATLLSTKDESQKAEELKRIAGFIEDAKGGVGGMDLEVIASWYDNAVEEDDGEGEEIDGSLFSQGRKRQLSDLAGDQGTSRQKRVRSTPSEGIQGIEVEAERDPSGREMAGALSNENERREESIRVEHVPEEGQGRSVNQIRLGNSSKSVPEQGLVGVRLLY</sequence>
<protein>
    <submittedName>
        <fullName evidence="2">Uncharacterized protein</fullName>
    </submittedName>
</protein>